<dbReference type="InterPro" id="IPR043504">
    <property type="entry name" value="Peptidase_S1_PA_chymotrypsin"/>
</dbReference>
<dbReference type="FunFam" id="2.40.10.10:FF:000028">
    <property type="entry name" value="Serine protease easter"/>
    <property type="match status" value="1"/>
</dbReference>
<evidence type="ECO:0000256" key="4">
    <source>
        <dbReference type="ARBA" id="ARBA00024195"/>
    </source>
</evidence>
<evidence type="ECO:0000259" key="7">
    <source>
        <dbReference type="PROSITE" id="PS50240"/>
    </source>
</evidence>
<dbReference type="Gene3D" id="2.40.10.10">
    <property type="entry name" value="Trypsin-like serine proteases"/>
    <property type="match status" value="1"/>
</dbReference>
<dbReference type="KEGG" id="foc:113210801"/>
<dbReference type="Proteomes" id="UP000504606">
    <property type="component" value="Unplaced"/>
</dbReference>
<dbReference type="InterPro" id="IPR009003">
    <property type="entry name" value="Peptidase_S1_PA"/>
</dbReference>
<proteinExistence type="inferred from homology"/>
<comment type="similarity">
    <text evidence="4">Belongs to the peptidase S1 family. CLIP subfamily.</text>
</comment>
<dbReference type="OrthoDB" id="6339452at2759"/>
<keyword evidence="5" id="KW-0720">Serine protease</keyword>
<evidence type="ECO:0000256" key="5">
    <source>
        <dbReference type="RuleBase" id="RU363034"/>
    </source>
</evidence>
<evidence type="ECO:0000256" key="3">
    <source>
        <dbReference type="ARBA" id="ARBA00023180"/>
    </source>
</evidence>
<feature type="signal peptide" evidence="6">
    <location>
        <begin position="1"/>
        <end position="25"/>
    </location>
</feature>
<keyword evidence="8" id="KW-1185">Reference proteome</keyword>
<keyword evidence="1 6" id="KW-0732">Signal</keyword>
<dbReference type="AlphaFoldDB" id="A0A6J1SV31"/>
<dbReference type="PANTHER" id="PTHR24252">
    <property type="entry name" value="ACROSIN-RELATED"/>
    <property type="match status" value="1"/>
</dbReference>
<dbReference type="PRINTS" id="PR00722">
    <property type="entry name" value="CHYMOTRYPSIN"/>
</dbReference>
<dbReference type="InterPro" id="IPR033116">
    <property type="entry name" value="TRYPSIN_SER"/>
</dbReference>
<feature type="domain" description="Peptidase S1" evidence="7">
    <location>
        <begin position="166"/>
        <end position="411"/>
    </location>
</feature>
<gene>
    <name evidence="9" type="primary">LOC113210801</name>
</gene>
<dbReference type="SMART" id="SM00020">
    <property type="entry name" value="Tryp_SPc"/>
    <property type="match status" value="1"/>
</dbReference>
<accession>A0A6J1SV31</accession>
<dbReference type="RefSeq" id="XP_026284753.1">
    <property type="nucleotide sequence ID" value="XM_026428968.2"/>
</dbReference>
<dbReference type="SUPFAM" id="SSF50494">
    <property type="entry name" value="Trypsin-like serine proteases"/>
    <property type="match status" value="1"/>
</dbReference>
<dbReference type="InterPro" id="IPR018114">
    <property type="entry name" value="TRYPSIN_HIS"/>
</dbReference>
<reference evidence="9" key="1">
    <citation type="submission" date="2025-08" db="UniProtKB">
        <authorList>
            <consortium name="RefSeq"/>
        </authorList>
    </citation>
    <scope>IDENTIFICATION</scope>
    <source>
        <tissue evidence="9">Whole organism</tissue>
    </source>
</reference>
<dbReference type="GO" id="GO:0004252">
    <property type="term" value="F:serine-type endopeptidase activity"/>
    <property type="evidence" value="ECO:0007669"/>
    <property type="project" value="InterPro"/>
</dbReference>
<dbReference type="InterPro" id="IPR001314">
    <property type="entry name" value="Peptidase_S1A"/>
</dbReference>
<dbReference type="PANTHER" id="PTHR24252:SF7">
    <property type="entry name" value="HYALIN"/>
    <property type="match status" value="1"/>
</dbReference>
<protein>
    <submittedName>
        <fullName evidence="9">Serine protease snake-like isoform X1</fullName>
    </submittedName>
</protein>
<evidence type="ECO:0000256" key="6">
    <source>
        <dbReference type="SAM" id="SignalP"/>
    </source>
</evidence>
<dbReference type="Pfam" id="PF00089">
    <property type="entry name" value="Trypsin"/>
    <property type="match status" value="1"/>
</dbReference>
<dbReference type="GO" id="GO:0006508">
    <property type="term" value="P:proteolysis"/>
    <property type="evidence" value="ECO:0007669"/>
    <property type="project" value="UniProtKB-KW"/>
</dbReference>
<evidence type="ECO:0000256" key="1">
    <source>
        <dbReference type="ARBA" id="ARBA00022729"/>
    </source>
</evidence>
<feature type="chain" id="PRO_5026775950" evidence="6">
    <location>
        <begin position="26"/>
        <end position="430"/>
    </location>
</feature>
<organism evidence="8 9">
    <name type="scientific">Frankliniella occidentalis</name>
    <name type="common">Western flower thrips</name>
    <name type="synonym">Euthrips occidentalis</name>
    <dbReference type="NCBI Taxonomy" id="133901"/>
    <lineage>
        <taxon>Eukaryota</taxon>
        <taxon>Metazoa</taxon>
        <taxon>Ecdysozoa</taxon>
        <taxon>Arthropoda</taxon>
        <taxon>Hexapoda</taxon>
        <taxon>Insecta</taxon>
        <taxon>Pterygota</taxon>
        <taxon>Neoptera</taxon>
        <taxon>Paraneoptera</taxon>
        <taxon>Thysanoptera</taxon>
        <taxon>Terebrantia</taxon>
        <taxon>Thripoidea</taxon>
        <taxon>Thripidae</taxon>
        <taxon>Frankliniella</taxon>
    </lineage>
</organism>
<keyword evidence="5" id="KW-0378">Hydrolase</keyword>
<keyword evidence="2" id="KW-1015">Disulfide bond</keyword>
<dbReference type="PROSITE" id="PS00134">
    <property type="entry name" value="TRYPSIN_HIS"/>
    <property type="match status" value="1"/>
</dbReference>
<dbReference type="PROSITE" id="PS00135">
    <property type="entry name" value="TRYPSIN_SER"/>
    <property type="match status" value="1"/>
</dbReference>
<dbReference type="InterPro" id="IPR001254">
    <property type="entry name" value="Trypsin_dom"/>
</dbReference>
<dbReference type="CDD" id="cd00190">
    <property type="entry name" value="Tryp_SPc"/>
    <property type="match status" value="1"/>
</dbReference>
<evidence type="ECO:0000313" key="9">
    <source>
        <dbReference type="RefSeq" id="XP_026284753.1"/>
    </source>
</evidence>
<name>A0A6J1SV31_FRAOC</name>
<dbReference type="GeneID" id="113210801"/>
<keyword evidence="5" id="KW-0645">Protease</keyword>
<dbReference type="PROSITE" id="PS50240">
    <property type="entry name" value="TRYPSIN_DOM"/>
    <property type="match status" value="1"/>
</dbReference>
<evidence type="ECO:0000313" key="8">
    <source>
        <dbReference type="Proteomes" id="UP000504606"/>
    </source>
</evidence>
<keyword evidence="3" id="KW-0325">Glycoprotein</keyword>
<sequence>MTRVLAASALVVAAGLAVLAVLAHAAKDGDACYHRRLKASGTCRPLSACPAAAGASEQPRQQCPFRKGDPATVCCPEAAAEPAAAAPHKEGDRDSAQPCHRLLERPEDPAPPSGGPPGTVARASECCPVCQKYARLTCERKRVAFPFDELTVVDYCESHNRTDQLIVGGRAARAKEYPHMALLGYGDKNDIQYLCGGTLISPNFVLTAAHCLSNSNREEVRWVLLGTRGRSERAGQDRPQLLAVAQRLRHPQYDPPVKYHDVALLRLAQDARFDEGFVRPACLGAEPRVEQRHRTATATGWGNTDWDGEASALLMTVTLNLTSLEDCRSAYGSDNRGIPNGILDSHLCAGSPGKDSCEGDSGGPLQLFPTDPYCMFHVVGVVSFGQFCGFNTPGVYARVSHYLPWIEGAVWPSSTKAPTRRPGPEITYRT</sequence>
<evidence type="ECO:0000256" key="2">
    <source>
        <dbReference type="ARBA" id="ARBA00023157"/>
    </source>
</evidence>